<keyword evidence="3" id="KW-1185">Reference proteome</keyword>
<protein>
    <recommendedName>
        <fullName evidence="4">Peptidase inhibitor family I36</fullName>
    </recommendedName>
</protein>
<name>A0A8J3QQF9_9ACTN</name>
<dbReference type="AlphaFoldDB" id="A0A8J3QQF9"/>
<comment type="caution">
    <text evidence="2">The sequence shown here is derived from an EMBL/GenBank/DDBJ whole genome shotgun (WGS) entry which is preliminary data.</text>
</comment>
<gene>
    <name evidence="2" type="ORF">Raf01_32010</name>
</gene>
<evidence type="ECO:0000313" key="2">
    <source>
        <dbReference type="EMBL" id="GIH15029.1"/>
    </source>
</evidence>
<evidence type="ECO:0008006" key="4">
    <source>
        <dbReference type="Google" id="ProtNLM"/>
    </source>
</evidence>
<reference evidence="2" key="1">
    <citation type="submission" date="2021-01" db="EMBL/GenBank/DDBJ databases">
        <title>Whole genome shotgun sequence of Rugosimonospora africana NBRC 104875.</title>
        <authorList>
            <person name="Komaki H."/>
            <person name="Tamura T."/>
        </authorList>
    </citation>
    <scope>NUCLEOTIDE SEQUENCE</scope>
    <source>
        <strain evidence="2">NBRC 104875</strain>
    </source>
</reference>
<dbReference type="EMBL" id="BONZ01000030">
    <property type="protein sequence ID" value="GIH15029.1"/>
    <property type="molecule type" value="Genomic_DNA"/>
</dbReference>
<keyword evidence="1" id="KW-0732">Signal</keyword>
<dbReference type="Pfam" id="PF03995">
    <property type="entry name" value="Inhibitor_I36"/>
    <property type="match status" value="1"/>
</dbReference>
<dbReference type="Proteomes" id="UP000642748">
    <property type="component" value="Unassembled WGS sequence"/>
</dbReference>
<feature type="signal peptide" evidence="1">
    <location>
        <begin position="1"/>
        <end position="20"/>
    </location>
</feature>
<accession>A0A8J3QQF9</accession>
<dbReference type="RefSeq" id="WP_203918665.1">
    <property type="nucleotide sequence ID" value="NZ_BONZ01000030.1"/>
</dbReference>
<feature type="chain" id="PRO_5038667353" description="Peptidase inhibitor family I36" evidence="1">
    <location>
        <begin position="21"/>
        <end position="117"/>
    </location>
</feature>
<proteinExistence type="predicted"/>
<sequence>MTPLRVIVTGALVVAGSALAAPSPAQADVSPHCADAGYCLFSGTNFTGTEVTVSSGSGCRPVSGLGIATARSAARGYGDSYALQLYSDTTCTTSAGVVFDEVASTSATAYRLVPIPG</sequence>
<evidence type="ECO:0000256" key="1">
    <source>
        <dbReference type="SAM" id="SignalP"/>
    </source>
</evidence>
<organism evidence="2 3">
    <name type="scientific">Rugosimonospora africana</name>
    <dbReference type="NCBI Taxonomy" id="556532"/>
    <lineage>
        <taxon>Bacteria</taxon>
        <taxon>Bacillati</taxon>
        <taxon>Actinomycetota</taxon>
        <taxon>Actinomycetes</taxon>
        <taxon>Micromonosporales</taxon>
        <taxon>Micromonosporaceae</taxon>
        <taxon>Rugosimonospora</taxon>
    </lineage>
</organism>
<evidence type="ECO:0000313" key="3">
    <source>
        <dbReference type="Proteomes" id="UP000642748"/>
    </source>
</evidence>